<feature type="chain" id="PRO_5045746079" description="Periplasmic chaperone" evidence="4">
    <location>
        <begin position="21"/>
        <end position="180"/>
    </location>
</feature>
<keyword evidence="6" id="KW-1185">Reference proteome</keyword>
<proteinExistence type="inferred from homology"/>
<gene>
    <name evidence="5" type="ORF">GCM10023173_03540</name>
</gene>
<evidence type="ECO:0008006" key="7">
    <source>
        <dbReference type="Google" id="ProtNLM"/>
    </source>
</evidence>
<protein>
    <recommendedName>
        <fullName evidence="7">Periplasmic chaperone</fullName>
    </recommendedName>
</protein>
<evidence type="ECO:0000256" key="1">
    <source>
        <dbReference type="ARBA" id="ARBA00009091"/>
    </source>
</evidence>
<reference evidence="6" key="1">
    <citation type="journal article" date="2019" name="Int. J. Syst. Evol. Microbiol.">
        <title>The Global Catalogue of Microorganisms (GCM) 10K type strain sequencing project: providing services to taxonomists for standard genome sequencing and annotation.</title>
        <authorList>
            <consortium name="The Broad Institute Genomics Platform"/>
            <consortium name="The Broad Institute Genome Sequencing Center for Infectious Disease"/>
            <person name="Wu L."/>
            <person name="Ma J."/>
        </authorList>
    </citation>
    <scope>NUCLEOTIDE SEQUENCE [LARGE SCALE GENOMIC DNA]</scope>
    <source>
        <strain evidence="6">JCM 17858</strain>
    </source>
</reference>
<dbReference type="Gene3D" id="3.30.910.20">
    <property type="entry name" value="Skp domain"/>
    <property type="match status" value="1"/>
</dbReference>
<dbReference type="PANTHER" id="PTHR35089">
    <property type="entry name" value="CHAPERONE PROTEIN SKP"/>
    <property type="match status" value="1"/>
</dbReference>
<organism evidence="5 6">
    <name type="scientific">Sphingobacterium thermophilum</name>
    <dbReference type="NCBI Taxonomy" id="768534"/>
    <lineage>
        <taxon>Bacteria</taxon>
        <taxon>Pseudomonadati</taxon>
        <taxon>Bacteroidota</taxon>
        <taxon>Sphingobacteriia</taxon>
        <taxon>Sphingobacteriales</taxon>
        <taxon>Sphingobacteriaceae</taxon>
        <taxon>Sphingobacterium</taxon>
    </lineage>
</organism>
<evidence type="ECO:0000256" key="4">
    <source>
        <dbReference type="SAM" id="SignalP"/>
    </source>
</evidence>
<dbReference type="SUPFAM" id="SSF111384">
    <property type="entry name" value="OmpH-like"/>
    <property type="match status" value="1"/>
</dbReference>
<dbReference type="InterPro" id="IPR024930">
    <property type="entry name" value="Skp_dom_sf"/>
</dbReference>
<evidence type="ECO:0000256" key="3">
    <source>
        <dbReference type="SAM" id="Coils"/>
    </source>
</evidence>
<evidence type="ECO:0000313" key="6">
    <source>
        <dbReference type="Proteomes" id="UP001500394"/>
    </source>
</evidence>
<evidence type="ECO:0000313" key="5">
    <source>
        <dbReference type="EMBL" id="GAA4511157.1"/>
    </source>
</evidence>
<comment type="caution">
    <text evidence="5">The sequence shown here is derived from an EMBL/GenBank/DDBJ whole genome shotgun (WGS) entry which is preliminary data.</text>
</comment>
<dbReference type="RefSeq" id="WP_345063866.1">
    <property type="nucleotide sequence ID" value="NZ_BAABGR010000004.1"/>
</dbReference>
<dbReference type="InterPro" id="IPR005632">
    <property type="entry name" value="Chaperone_Skp"/>
</dbReference>
<accession>A0ABP8QVH4</accession>
<evidence type="ECO:0000256" key="2">
    <source>
        <dbReference type="ARBA" id="ARBA00022729"/>
    </source>
</evidence>
<dbReference type="EMBL" id="BAABGR010000004">
    <property type="protein sequence ID" value="GAA4511157.1"/>
    <property type="molecule type" value="Genomic_DNA"/>
</dbReference>
<feature type="signal peptide" evidence="4">
    <location>
        <begin position="1"/>
        <end position="20"/>
    </location>
</feature>
<comment type="similarity">
    <text evidence="1">Belongs to the Skp family.</text>
</comment>
<name>A0ABP8QVH4_9SPHI</name>
<dbReference type="SMART" id="SM00935">
    <property type="entry name" value="OmpH"/>
    <property type="match status" value="1"/>
</dbReference>
<dbReference type="PANTHER" id="PTHR35089:SF1">
    <property type="entry name" value="CHAPERONE PROTEIN SKP"/>
    <property type="match status" value="1"/>
</dbReference>
<sequence length="180" mass="21045">MKKFLAILAFLTLSIGVTFAQRIAYVDSEYIIRHIPEYSAAQKQLDDLAKKWQDDIDRQYDEIEKLYRAYQNDHALLSEDLRRRREDEIVNKEKQVKELQRQRFGFGGELEKERTRLFQPIQDRVAKAIEAFAKAQGFDFIVDKGGEMAFLYANPALDKSNDIITRLGYKPNPALLQQNQ</sequence>
<dbReference type="Pfam" id="PF03938">
    <property type="entry name" value="OmpH"/>
    <property type="match status" value="1"/>
</dbReference>
<keyword evidence="3" id="KW-0175">Coiled coil</keyword>
<feature type="coiled-coil region" evidence="3">
    <location>
        <begin position="49"/>
        <end position="102"/>
    </location>
</feature>
<keyword evidence="2 4" id="KW-0732">Signal</keyword>
<dbReference type="Proteomes" id="UP001500394">
    <property type="component" value="Unassembled WGS sequence"/>
</dbReference>